<accession>E8LVN6</accession>
<keyword evidence="5" id="KW-1185">Reference proteome</keyword>
<evidence type="ECO:0000256" key="1">
    <source>
        <dbReference type="ARBA" id="ARBA00005233"/>
    </source>
</evidence>
<name>E8LVN6_9VIBR</name>
<dbReference type="EMBL" id="AEVS01000072">
    <property type="protein sequence ID" value="EGA65323.1"/>
    <property type="molecule type" value="Genomic_DNA"/>
</dbReference>
<dbReference type="InterPro" id="IPR012902">
    <property type="entry name" value="N_methyl_site"/>
</dbReference>
<organism evidence="4 5">
    <name type="scientific">Vibrio brasiliensis LMG 20546</name>
    <dbReference type="NCBI Taxonomy" id="945543"/>
    <lineage>
        <taxon>Bacteria</taxon>
        <taxon>Pseudomonadati</taxon>
        <taxon>Pseudomonadota</taxon>
        <taxon>Gammaproteobacteria</taxon>
        <taxon>Vibrionales</taxon>
        <taxon>Vibrionaceae</taxon>
        <taxon>Vibrio</taxon>
        <taxon>Vibrio oreintalis group</taxon>
    </lineage>
</organism>
<proteinExistence type="inferred from homology"/>
<dbReference type="SUPFAM" id="SSF54523">
    <property type="entry name" value="Pili subunits"/>
    <property type="match status" value="1"/>
</dbReference>
<gene>
    <name evidence="4" type="ORF">VIBR0546_05384</name>
</gene>
<dbReference type="PANTHER" id="PTHR30093:SF34">
    <property type="entry name" value="PREPILIN PEPTIDASE-DEPENDENT PROTEIN D"/>
    <property type="match status" value="1"/>
</dbReference>
<reference evidence="4 5" key="1">
    <citation type="journal article" date="2012" name="Int. J. Syst. Evol. Microbiol.">
        <title>Vibrio caribbeanicus sp. nov., isolated from the marine sponge Scleritoderma cyanea.</title>
        <authorList>
            <person name="Hoffmann M."/>
            <person name="Monday S.R."/>
            <person name="Allard M.W."/>
            <person name="Strain E.A."/>
            <person name="Whittaker P."/>
            <person name="Naum M."/>
            <person name="McCarthy P.J."/>
            <person name="Lopez J.V."/>
            <person name="Fischer M."/>
            <person name="Brown E.W."/>
        </authorList>
    </citation>
    <scope>NUCLEOTIDE SEQUENCE [LARGE SCALE GENOMIC DNA]</scope>
    <source>
        <strain evidence="4 5">LMG 20546</strain>
    </source>
</reference>
<keyword evidence="3" id="KW-0472">Membrane</keyword>
<keyword evidence="3" id="KW-1133">Transmembrane helix</keyword>
<dbReference type="NCBIfam" id="TIGR02532">
    <property type="entry name" value="IV_pilin_GFxxxE"/>
    <property type="match status" value="1"/>
</dbReference>
<dbReference type="Pfam" id="PF07963">
    <property type="entry name" value="N_methyl"/>
    <property type="match status" value="1"/>
</dbReference>
<dbReference type="RefSeq" id="WP_006879909.1">
    <property type="nucleotide sequence ID" value="NZ_AEVS01000072.1"/>
</dbReference>
<dbReference type="AlphaFoldDB" id="E8LVN6"/>
<keyword evidence="3" id="KW-0812">Transmembrane</keyword>
<comment type="caution">
    <text evidence="4">The sequence shown here is derived from an EMBL/GenBank/DDBJ whole genome shotgun (WGS) entry which is preliminary data.</text>
</comment>
<protein>
    <submittedName>
        <fullName evidence="4">Methylation site containing protein</fullName>
    </submittedName>
</protein>
<dbReference type="OrthoDB" id="5918848at2"/>
<keyword evidence="2" id="KW-0488">Methylation</keyword>
<sequence>MQTKRTVKGFTLIELMVVVAIVAILATLAIPSYQNYTTRAHASEMLNASMAMKTAVSICLIRGEPDCSSGNGDVPLAQDLGSFSVEALLDATSGDLLIRAEINPNQNKGTLQEGDKVELIPVTAGGGVTWNVVCTKVSSQGGSTDDWCPDS</sequence>
<evidence type="ECO:0000313" key="5">
    <source>
        <dbReference type="Proteomes" id="UP000004371"/>
    </source>
</evidence>
<dbReference type="InterPro" id="IPR045584">
    <property type="entry name" value="Pilin-like"/>
</dbReference>
<dbReference type="Gene3D" id="3.30.700.10">
    <property type="entry name" value="Glycoprotein, Type 4 Pilin"/>
    <property type="match status" value="1"/>
</dbReference>
<comment type="similarity">
    <text evidence="1">Belongs to the N-Me-Phe pilin family.</text>
</comment>
<dbReference type="GO" id="GO:0043107">
    <property type="term" value="P:type IV pilus-dependent motility"/>
    <property type="evidence" value="ECO:0007669"/>
    <property type="project" value="TreeGrafter"/>
</dbReference>
<evidence type="ECO:0000256" key="2">
    <source>
        <dbReference type="ARBA" id="ARBA00022481"/>
    </source>
</evidence>
<dbReference type="GO" id="GO:0044096">
    <property type="term" value="C:type IV pilus"/>
    <property type="evidence" value="ECO:0007669"/>
    <property type="project" value="TreeGrafter"/>
</dbReference>
<dbReference type="eggNOG" id="COG4969">
    <property type="taxonomic scope" value="Bacteria"/>
</dbReference>
<dbReference type="Proteomes" id="UP000004371">
    <property type="component" value="Unassembled WGS sequence"/>
</dbReference>
<dbReference type="PROSITE" id="PS00409">
    <property type="entry name" value="PROKAR_NTER_METHYL"/>
    <property type="match status" value="1"/>
</dbReference>
<dbReference type="STRING" id="945543.VIBR0546_05384"/>
<feature type="transmembrane region" description="Helical" evidence="3">
    <location>
        <begin position="12"/>
        <end position="33"/>
    </location>
</feature>
<evidence type="ECO:0000313" key="4">
    <source>
        <dbReference type="EMBL" id="EGA65323.1"/>
    </source>
</evidence>
<dbReference type="PANTHER" id="PTHR30093">
    <property type="entry name" value="GENERAL SECRETION PATHWAY PROTEIN G"/>
    <property type="match status" value="1"/>
</dbReference>
<evidence type="ECO:0000256" key="3">
    <source>
        <dbReference type="SAM" id="Phobius"/>
    </source>
</evidence>